<evidence type="ECO:0000313" key="6">
    <source>
        <dbReference type="Proteomes" id="UP001163823"/>
    </source>
</evidence>
<dbReference type="InterPro" id="IPR038765">
    <property type="entry name" value="Papain-like_cys_pep_sf"/>
</dbReference>
<dbReference type="PROSITE" id="PS00973">
    <property type="entry name" value="USP_2"/>
    <property type="match status" value="1"/>
</dbReference>
<reference evidence="5" key="1">
    <citation type="journal article" date="2023" name="Science">
        <title>Elucidation of the pathway for biosynthesis of saponin adjuvants from the soapbark tree.</title>
        <authorList>
            <person name="Reed J."/>
            <person name="Orme A."/>
            <person name="El-Demerdash A."/>
            <person name="Owen C."/>
            <person name="Martin L.B.B."/>
            <person name="Misra R.C."/>
            <person name="Kikuchi S."/>
            <person name="Rejzek M."/>
            <person name="Martin A.C."/>
            <person name="Harkess A."/>
            <person name="Leebens-Mack J."/>
            <person name="Louveau T."/>
            <person name="Stephenson M.J."/>
            <person name="Osbourn A."/>
        </authorList>
    </citation>
    <scope>NUCLEOTIDE SEQUENCE</scope>
    <source>
        <strain evidence="5">S10</strain>
    </source>
</reference>
<comment type="similarity">
    <text evidence="1 2">Belongs to the peptidase C19 family.</text>
</comment>
<evidence type="ECO:0000256" key="2">
    <source>
        <dbReference type="RuleBase" id="RU366025"/>
    </source>
</evidence>
<dbReference type="GO" id="GO:0004843">
    <property type="term" value="F:cysteine-type deubiquitinase activity"/>
    <property type="evidence" value="ECO:0007669"/>
    <property type="project" value="UniProtKB-UniRule"/>
</dbReference>
<dbReference type="GO" id="GO:0005829">
    <property type="term" value="C:cytosol"/>
    <property type="evidence" value="ECO:0007669"/>
    <property type="project" value="TreeGrafter"/>
</dbReference>
<keyword evidence="2" id="KW-0788">Thiol protease</keyword>
<dbReference type="InterPro" id="IPR050164">
    <property type="entry name" value="Peptidase_C19"/>
</dbReference>
<feature type="compositionally biased region" description="Basic and acidic residues" evidence="3">
    <location>
        <begin position="729"/>
        <end position="747"/>
    </location>
</feature>
<dbReference type="Pfam" id="PF00443">
    <property type="entry name" value="UCH"/>
    <property type="match status" value="1"/>
</dbReference>
<accession>A0AAD7PI07</accession>
<dbReference type="PROSITE" id="PS00972">
    <property type="entry name" value="USP_1"/>
    <property type="match status" value="1"/>
</dbReference>
<keyword evidence="2 5" id="KW-0378">Hydrolase</keyword>
<dbReference type="InterPro" id="IPR018200">
    <property type="entry name" value="USP_CS"/>
</dbReference>
<dbReference type="AlphaFoldDB" id="A0AAD7PI07"/>
<gene>
    <name evidence="5" type="ORF">O6P43_022189</name>
</gene>
<dbReference type="InterPro" id="IPR028889">
    <property type="entry name" value="USP"/>
</dbReference>
<dbReference type="Gene3D" id="3.90.70.10">
    <property type="entry name" value="Cysteine proteinases"/>
    <property type="match status" value="1"/>
</dbReference>
<sequence length="950" mass="105090">MGDLLMNTEPKNQSDGVSKFLAGDSDGAAFLSRTIKFQPSRKLFKGFSNDGGDFRLETLNPCSSKDSRRPGSNQVQSATKLDASEFFENGLDPELSFGITCRRIGAGLENLGNTCFLNSVLQCLTYTEPLAAYLQSGRHTNSCHIAGFCALCAIQNHVSRALQSTGRILVPKDLVSNLRCISRNFRNARQEDAHEYMVNLLESMHKCCLPSGVPSESPSAYEKSLVHKIFGGQLQSQVKCQHCAYCSNKFDPFLDLSLEIVKADSLHKALVNFTTAEWLDGGERQYQCQQCKQKVRALKQLTVHKAPFVLTIHLKRFHSLDPGRKINKKVQFGSTLDLKPFFSRSIEGDLKYTLYGVLVHAGFSTHSGHYYCYVRTSNNMWYTLDDNQVHHVSEKEVLNQQAYMLFYVRDRKNNVPRKPVDVAQKENMKVKVIGSSASSTFNHGLKELVQNGPTANSFSGLAFSTAETQEDTLNFDSPMALILKHVSVQQNNGLISAESMLQKKLSSSELSAQAPIPKDSSEGLPVSESKLIVSVLPSGPSEDSCGHPENLKNLITSAGVNINVANENENSKEDSRNSVSSTHILNDLQNSTTEHASDNVAEMVESEKVSDVALPGDSNEKTLNANGLIKVPVQQSSKDTEVGGPAGNSCCEQPGGDQERVDDLLKISSSSKMATGAMDTEGHHHRPVKKRKKNVLKYQVPKLQVSSNILLMMALGLRKKKKRKGRKQNGLDKKNQNKKNLWDKELSSDLGPSTSKNTCTLSLGEVHSHRRATKSGTKDDVITMASWNSNSDSLMEDLVDGEFRKRMDKSSAVLATAKQLENSYGCRLVVNQRDARKPDSALGRKIDRMHNNDSLSMLTQGMDETVVKGWDDLELPAPCAMGSNGDEIVSIGFVGDEWDEEYDRGKRKKLRVSKHSFGGPNPFQDIATRKSKFKKAKLDRYSSGNQPFRI</sequence>
<dbReference type="GO" id="GO:0016579">
    <property type="term" value="P:protein deubiquitination"/>
    <property type="evidence" value="ECO:0007669"/>
    <property type="project" value="InterPro"/>
</dbReference>
<name>A0AAD7PI07_QUISA</name>
<keyword evidence="2" id="KW-0833">Ubl conjugation pathway</keyword>
<dbReference type="EC" id="3.4.19.12" evidence="2"/>
<dbReference type="CDD" id="cd02661">
    <property type="entry name" value="Peptidase_C19E"/>
    <property type="match status" value="1"/>
</dbReference>
<proteinExistence type="inferred from homology"/>
<evidence type="ECO:0000256" key="3">
    <source>
        <dbReference type="SAM" id="MobiDB-lite"/>
    </source>
</evidence>
<protein>
    <recommendedName>
        <fullName evidence="2">Ubiquitin carboxyl-terminal hydrolase</fullName>
        <ecNumber evidence="2">3.4.19.12</ecNumber>
    </recommendedName>
</protein>
<comment type="function">
    <text evidence="2">Recognizes and hydrolyzes the peptide bond at the C-terminal Gly of ubiquitin. Involved in the processing of poly-ubiquitin precursors as well as that of ubiquitinated proteins.</text>
</comment>
<dbReference type="SUPFAM" id="SSF54001">
    <property type="entry name" value="Cysteine proteinases"/>
    <property type="match status" value="1"/>
</dbReference>
<keyword evidence="2" id="KW-0645">Protease</keyword>
<dbReference type="GO" id="GO:0005634">
    <property type="term" value="C:nucleus"/>
    <property type="evidence" value="ECO:0007669"/>
    <property type="project" value="TreeGrafter"/>
</dbReference>
<dbReference type="FunFam" id="3.90.70.10:FF:000078">
    <property type="entry name" value="Ubiquitin carboxyl-terminal hydrolase 23"/>
    <property type="match status" value="1"/>
</dbReference>
<keyword evidence="6" id="KW-1185">Reference proteome</keyword>
<dbReference type="PANTHER" id="PTHR24006">
    <property type="entry name" value="UBIQUITIN CARBOXYL-TERMINAL HYDROLASE"/>
    <property type="match status" value="1"/>
</dbReference>
<comment type="caution">
    <text evidence="5">The sequence shown here is derived from an EMBL/GenBank/DDBJ whole genome shotgun (WGS) entry which is preliminary data.</text>
</comment>
<feature type="region of interest" description="Disordered" evidence="3">
    <location>
        <begin position="717"/>
        <end position="754"/>
    </location>
</feature>
<dbReference type="PROSITE" id="PS50235">
    <property type="entry name" value="USP_3"/>
    <property type="match status" value="1"/>
</dbReference>
<dbReference type="InterPro" id="IPR001394">
    <property type="entry name" value="Peptidase_C19_UCH"/>
</dbReference>
<evidence type="ECO:0000259" key="4">
    <source>
        <dbReference type="PROSITE" id="PS50235"/>
    </source>
</evidence>
<dbReference type="KEGG" id="qsa:O6P43_022189"/>
<feature type="region of interest" description="Disordered" evidence="3">
    <location>
        <begin position="674"/>
        <end position="694"/>
    </location>
</feature>
<evidence type="ECO:0000256" key="1">
    <source>
        <dbReference type="ARBA" id="ARBA00009085"/>
    </source>
</evidence>
<dbReference type="EMBL" id="JARAOO010000009">
    <property type="protein sequence ID" value="KAJ7955634.1"/>
    <property type="molecule type" value="Genomic_DNA"/>
</dbReference>
<feature type="compositionally biased region" description="Basic residues" evidence="3">
    <location>
        <begin position="683"/>
        <end position="694"/>
    </location>
</feature>
<comment type="catalytic activity">
    <reaction evidence="2">
        <text>Thiol-dependent hydrolysis of ester, thioester, amide, peptide and isopeptide bonds formed by the C-terminal Gly of ubiquitin (a 76-residue protein attached to proteins as an intracellular targeting signal).</text>
        <dbReference type="EC" id="3.4.19.12"/>
    </reaction>
</comment>
<dbReference type="GO" id="GO:0006508">
    <property type="term" value="P:proteolysis"/>
    <property type="evidence" value="ECO:0007669"/>
    <property type="project" value="UniProtKB-KW"/>
</dbReference>
<feature type="compositionally biased region" description="Basic residues" evidence="3">
    <location>
        <begin position="717"/>
        <end position="727"/>
    </location>
</feature>
<feature type="domain" description="USP" evidence="4">
    <location>
        <begin position="106"/>
        <end position="410"/>
    </location>
</feature>
<organism evidence="5 6">
    <name type="scientific">Quillaja saponaria</name>
    <name type="common">Soap bark tree</name>
    <dbReference type="NCBI Taxonomy" id="32244"/>
    <lineage>
        <taxon>Eukaryota</taxon>
        <taxon>Viridiplantae</taxon>
        <taxon>Streptophyta</taxon>
        <taxon>Embryophyta</taxon>
        <taxon>Tracheophyta</taxon>
        <taxon>Spermatophyta</taxon>
        <taxon>Magnoliopsida</taxon>
        <taxon>eudicotyledons</taxon>
        <taxon>Gunneridae</taxon>
        <taxon>Pentapetalae</taxon>
        <taxon>rosids</taxon>
        <taxon>fabids</taxon>
        <taxon>Fabales</taxon>
        <taxon>Quillajaceae</taxon>
        <taxon>Quillaja</taxon>
    </lineage>
</organism>
<feature type="region of interest" description="Disordered" evidence="3">
    <location>
        <begin position="634"/>
        <end position="657"/>
    </location>
</feature>
<dbReference type="PANTHER" id="PTHR24006:SF663">
    <property type="entry name" value="UBIQUITIN CARBOXYL-TERMINAL HYDROLASE 23"/>
    <property type="match status" value="1"/>
</dbReference>
<dbReference type="EMBL" id="JARAOO010000009">
    <property type="protein sequence ID" value="KAJ7955635.1"/>
    <property type="molecule type" value="Genomic_DNA"/>
</dbReference>
<dbReference type="Proteomes" id="UP001163823">
    <property type="component" value="Chromosome 9"/>
</dbReference>
<evidence type="ECO:0000313" key="5">
    <source>
        <dbReference type="EMBL" id="KAJ7955634.1"/>
    </source>
</evidence>